<gene>
    <name evidence="1" type="ORF">DFR58_116122</name>
</gene>
<dbReference type="EMBL" id="QPJT01000016">
    <property type="protein sequence ID" value="RCX13886.1"/>
    <property type="molecule type" value="Genomic_DNA"/>
</dbReference>
<evidence type="ECO:0000313" key="2">
    <source>
        <dbReference type="Proteomes" id="UP000253034"/>
    </source>
</evidence>
<keyword evidence="2" id="KW-1185">Reference proteome</keyword>
<protein>
    <submittedName>
        <fullName evidence="1">Uncharacterized protein</fullName>
    </submittedName>
</protein>
<accession>A0A369B0C4</accession>
<name>A0A369B0C4_9FIRM</name>
<proteinExistence type="predicted"/>
<dbReference type="Proteomes" id="UP000253034">
    <property type="component" value="Unassembled WGS sequence"/>
</dbReference>
<reference evidence="1 2" key="1">
    <citation type="submission" date="2018-07" db="EMBL/GenBank/DDBJ databases">
        <title>Genomic Encyclopedia of Type Strains, Phase IV (KMG-IV): sequencing the most valuable type-strain genomes for metagenomic binning, comparative biology and taxonomic classification.</title>
        <authorList>
            <person name="Goeker M."/>
        </authorList>
    </citation>
    <scope>NUCLEOTIDE SEQUENCE [LARGE SCALE GENOMIC DNA]</scope>
    <source>
        <strain evidence="1 2">DSM 27016</strain>
    </source>
</reference>
<evidence type="ECO:0000313" key="1">
    <source>
        <dbReference type="EMBL" id="RCX13886.1"/>
    </source>
</evidence>
<dbReference type="AlphaFoldDB" id="A0A369B0C4"/>
<comment type="caution">
    <text evidence="1">The sequence shown here is derived from an EMBL/GenBank/DDBJ whole genome shotgun (WGS) entry which is preliminary data.</text>
</comment>
<sequence length="36" mass="4299">MPETKELEKKYGQTRVETVLMHQRLIVRLKSEQNNA</sequence>
<organism evidence="1 2">
    <name type="scientific">Anaerobacterium chartisolvens</name>
    <dbReference type="NCBI Taxonomy" id="1297424"/>
    <lineage>
        <taxon>Bacteria</taxon>
        <taxon>Bacillati</taxon>
        <taxon>Bacillota</taxon>
        <taxon>Clostridia</taxon>
        <taxon>Eubacteriales</taxon>
        <taxon>Oscillospiraceae</taxon>
        <taxon>Anaerobacterium</taxon>
    </lineage>
</organism>